<dbReference type="GO" id="GO:0016410">
    <property type="term" value="F:N-acyltransferase activity"/>
    <property type="evidence" value="ECO:0007669"/>
    <property type="project" value="UniProtKB-UniRule"/>
</dbReference>
<evidence type="ECO:0000256" key="6">
    <source>
        <dbReference type="ARBA" id="ARBA00022989"/>
    </source>
</evidence>
<dbReference type="PANTHER" id="PTHR38686">
    <property type="entry name" value="APOLIPOPROTEIN N-ACYLTRANSFERASE"/>
    <property type="match status" value="1"/>
</dbReference>
<feature type="domain" description="CN hydrolase" evidence="10">
    <location>
        <begin position="267"/>
        <end position="526"/>
    </location>
</feature>
<evidence type="ECO:0000256" key="1">
    <source>
        <dbReference type="ARBA" id="ARBA00004651"/>
    </source>
</evidence>
<dbReference type="GO" id="GO:0042158">
    <property type="term" value="P:lipoprotein biosynthetic process"/>
    <property type="evidence" value="ECO:0007669"/>
    <property type="project" value="UniProtKB-UniRule"/>
</dbReference>
<gene>
    <name evidence="9 11" type="primary">lnt</name>
    <name evidence="11" type="ORF">I5E68_01810</name>
</gene>
<comment type="catalytic activity">
    <reaction evidence="9">
        <text>N-terminal S-1,2-diacyl-sn-glyceryl-L-cysteinyl-[lipoprotein] + a glycerophospholipid = N-acyl-S-1,2-diacyl-sn-glyceryl-L-cysteinyl-[lipoprotein] + a 2-acyl-sn-glycero-3-phospholipid + H(+)</text>
        <dbReference type="Rhea" id="RHEA:48228"/>
        <dbReference type="Rhea" id="RHEA-COMP:14681"/>
        <dbReference type="Rhea" id="RHEA-COMP:14684"/>
        <dbReference type="ChEBI" id="CHEBI:15378"/>
        <dbReference type="ChEBI" id="CHEBI:136912"/>
        <dbReference type="ChEBI" id="CHEBI:140656"/>
        <dbReference type="ChEBI" id="CHEBI:140657"/>
        <dbReference type="ChEBI" id="CHEBI:140660"/>
        <dbReference type="EC" id="2.3.1.269"/>
    </reaction>
</comment>
<dbReference type="EC" id="2.3.1.269" evidence="9"/>
<dbReference type="GO" id="GO:0005886">
    <property type="term" value="C:plasma membrane"/>
    <property type="evidence" value="ECO:0007669"/>
    <property type="project" value="UniProtKB-SubCell"/>
</dbReference>
<evidence type="ECO:0000259" key="10">
    <source>
        <dbReference type="PROSITE" id="PS50263"/>
    </source>
</evidence>
<dbReference type="InterPro" id="IPR003010">
    <property type="entry name" value="C-N_Hydrolase"/>
</dbReference>
<name>A0A931MK66_9SPHN</name>
<reference evidence="11" key="1">
    <citation type="submission" date="2020-11" db="EMBL/GenBank/DDBJ databases">
        <title>Novosphingobium aureum sp. nov., a marine bacterium isolated from sediment of a salt flat.</title>
        <authorList>
            <person name="Yoo Y."/>
            <person name="Kim J.-J."/>
        </authorList>
    </citation>
    <scope>NUCLEOTIDE SEQUENCE</scope>
    <source>
        <strain evidence="11">YJ-S2-02</strain>
    </source>
</reference>
<organism evidence="11 12">
    <name type="scientific">Novosphingobium aureum</name>
    <dbReference type="NCBI Taxonomy" id="2792964"/>
    <lineage>
        <taxon>Bacteria</taxon>
        <taxon>Pseudomonadati</taxon>
        <taxon>Pseudomonadota</taxon>
        <taxon>Alphaproteobacteria</taxon>
        <taxon>Sphingomonadales</taxon>
        <taxon>Sphingomonadaceae</taxon>
        <taxon>Novosphingobium</taxon>
    </lineage>
</organism>
<comment type="pathway">
    <text evidence="9">Protein modification; lipoprotein biosynthesis (N-acyl transfer).</text>
</comment>
<dbReference type="Pfam" id="PF00795">
    <property type="entry name" value="CN_hydrolase"/>
    <property type="match status" value="1"/>
</dbReference>
<feature type="transmembrane region" description="Helical" evidence="9">
    <location>
        <begin position="96"/>
        <end position="125"/>
    </location>
</feature>
<evidence type="ECO:0000256" key="3">
    <source>
        <dbReference type="ARBA" id="ARBA00022475"/>
    </source>
</evidence>
<evidence type="ECO:0000313" key="12">
    <source>
        <dbReference type="Proteomes" id="UP000617634"/>
    </source>
</evidence>
<feature type="transmembrane region" description="Helical" evidence="9">
    <location>
        <begin position="24"/>
        <end position="53"/>
    </location>
</feature>
<keyword evidence="8 9" id="KW-0012">Acyltransferase</keyword>
<evidence type="ECO:0000256" key="5">
    <source>
        <dbReference type="ARBA" id="ARBA00022692"/>
    </source>
</evidence>
<feature type="transmembrane region" description="Helical" evidence="9">
    <location>
        <begin position="146"/>
        <end position="163"/>
    </location>
</feature>
<comment type="subcellular location">
    <subcellularLocation>
        <location evidence="1 9">Cell membrane</location>
        <topology evidence="1 9">Multi-pass membrane protein</topology>
    </subcellularLocation>
</comment>
<comment type="function">
    <text evidence="9">Catalyzes the phospholipid dependent N-acylation of the N-terminal cysteine of apolipoprotein, the last step in lipoprotein maturation.</text>
</comment>
<protein>
    <recommendedName>
        <fullName evidence="9">Apolipoprotein N-acyltransferase</fullName>
        <shortName evidence="9">ALP N-acyltransferase</shortName>
        <ecNumber evidence="9">2.3.1.269</ecNumber>
    </recommendedName>
</protein>
<evidence type="ECO:0000256" key="4">
    <source>
        <dbReference type="ARBA" id="ARBA00022679"/>
    </source>
</evidence>
<dbReference type="SUPFAM" id="SSF56317">
    <property type="entry name" value="Carbon-nitrogen hydrolase"/>
    <property type="match status" value="1"/>
</dbReference>
<keyword evidence="6 9" id="KW-1133">Transmembrane helix</keyword>
<dbReference type="Proteomes" id="UP000617634">
    <property type="component" value="Unassembled WGS sequence"/>
</dbReference>
<dbReference type="PROSITE" id="PS51257">
    <property type="entry name" value="PROKAR_LIPOPROTEIN"/>
    <property type="match status" value="1"/>
</dbReference>
<comment type="similarity">
    <text evidence="2 9">Belongs to the CN hydrolase family. Apolipoprotein N-acyltransferase subfamily.</text>
</comment>
<accession>A0A931MK66</accession>
<keyword evidence="5 9" id="KW-0812">Transmembrane</keyword>
<dbReference type="Gene3D" id="3.60.110.10">
    <property type="entry name" value="Carbon-nitrogen hydrolase"/>
    <property type="match status" value="1"/>
</dbReference>
<dbReference type="HAMAP" id="MF_01148">
    <property type="entry name" value="Lnt"/>
    <property type="match status" value="1"/>
</dbReference>
<evidence type="ECO:0000256" key="8">
    <source>
        <dbReference type="ARBA" id="ARBA00023315"/>
    </source>
</evidence>
<dbReference type="PROSITE" id="PS50263">
    <property type="entry name" value="CN_HYDROLASE"/>
    <property type="match status" value="1"/>
</dbReference>
<proteinExistence type="inferred from homology"/>
<feature type="transmembrane region" description="Helical" evidence="9">
    <location>
        <begin position="542"/>
        <end position="563"/>
    </location>
</feature>
<evidence type="ECO:0000256" key="2">
    <source>
        <dbReference type="ARBA" id="ARBA00010065"/>
    </source>
</evidence>
<dbReference type="InterPro" id="IPR004563">
    <property type="entry name" value="Apolipo_AcylTrfase"/>
</dbReference>
<evidence type="ECO:0000256" key="9">
    <source>
        <dbReference type="HAMAP-Rule" id="MF_01148"/>
    </source>
</evidence>
<dbReference type="InterPro" id="IPR045378">
    <property type="entry name" value="LNT_N"/>
</dbReference>
<dbReference type="EMBL" id="JADZGI010000001">
    <property type="protein sequence ID" value="MBH0111686.1"/>
    <property type="molecule type" value="Genomic_DNA"/>
</dbReference>
<dbReference type="Pfam" id="PF20154">
    <property type="entry name" value="LNT_N"/>
    <property type="match status" value="1"/>
</dbReference>
<keyword evidence="7 9" id="KW-0472">Membrane</keyword>
<evidence type="ECO:0000256" key="7">
    <source>
        <dbReference type="ARBA" id="ARBA00023136"/>
    </source>
</evidence>
<dbReference type="AlphaFoldDB" id="A0A931MK66"/>
<feature type="transmembrane region" description="Helical" evidence="9">
    <location>
        <begin position="230"/>
        <end position="250"/>
    </location>
</feature>
<keyword evidence="4 9" id="KW-0808">Transferase</keyword>
<dbReference type="PANTHER" id="PTHR38686:SF1">
    <property type="entry name" value="APOLIPOPROTEIN N-ACYLTRANSFERASE"/>
    <property type="match status" value="1"/>
</dbReference>
<feature type="transmembrane region" description="Helical" evidence="9">
    <location>
        <begin position="65"/>
        <end position="84"/>
    </location>
</feature>
<comment type="caution">
    <text evidence="11">The sequence shown here is derived from an EMBL/GenBank/DDBJ whole genome shotgun (WGS) entry which is preliminary data.</text>
</comment>
<keyword evidence="3 9" id="KW-1003">Cell membrane</keyword>
<sequence>MASRSNDAPDRAAPNPLLRMTLPMALLLGAMTACAFQPLALWPLAFLGLAGLIELVGRAGRQRRAFAIGWFFGLGHFTLGNNWIATAFTYQANMPAWLGAIAVVLLALYLALFPAFACAAAWRVMHSAPARARLDMRARDALDRRAGAHLSLTLAFAACWIVSEWLRGWLFTGFAWNPMGMAVLGDFDRRGLAMLAPWIGTYGLSGVVVLLAGLPGYFTRLAVPRRGLARWAPLVPALSLAALVAVAMLAPDPWARREEGALRYTLVQPDIRQEYIDDPRNYEANFIKLARLSVPRDPGAKRLVFWPESGLGDYIRDGYPDYLYRMYTYAGDPVLSRKRIGRVIGPYGLLMTGAVDLVMVGDEGVAARNSVTAIDGKGDILAGYSKAHLVPFGEYLPLRWLLGPLGASRLVAGSLDFWPGPGPRSLDFGAMGEVGVQICYEIVFPGEVVDPGNRPDYIFNPSNDGWFGTWGPPQHLAQARMRALEEGLPVLRSTTTGISAVIDADGIVRQYVPRHQAGRLDGRIPPPHEPTLFARLGNTASLLLALAMAALSVGVLAVSTVALRRREG</sequence>
<keyword evidence="12" id="KW-1185">Reference proteome</keyword>
<dbReference type="InterPro" id="IPR036526">
    <property type="entry name" value="C-N_Hydrolase_sf"/>
</dbReference>
<dbReference type="NCBIfam" id="TIGR00546">
    <property type="entry name" value="lnt"/>
    <property type="match status" value="1"/>
</dbReference>
<dbReference type="CDD" id="cd07571">
    <property type="entry name" value="ALP_N-acyl_transferase"/>
    <property type="match status" value="1"/>
</dbReference>
<evidence type="ECO:0000313" key="11">
    <source>
        <dbReference type="EMBL" id="MBH0111686.1"/>
    </source>
</evidence>
<feature type="transmembrane region" description="Helical" evidence="9">
    <location>
        <begin position="199"/>
        <end position="218"/>
    </location>
</feature>